<dbReference type="Proteomes" id="UP001459204">
    <property type="component" value="Unassembled WGS sequence"/>
</dbReference>
<name>A0ABU9IVR7_9GAMM</name>
<dbReference type="RefSeq" id="WP_341723967.1">
    <property type="nucleotide sequence ID" value="NZ_JBBWWT010000001.1"/>
</dbReference>
<comment type="caution">
    <text evidence="2">The sequence shown here is derived from an EMBL/GenBank/DDBJ whole genome shotgun (WGS) entry which is preliminary data.</text>
</comment>
<reference evidence="2 3" key="1">
    <citation type="submission" date="2024-04" db="EMBL/GenBank/DDBJ databases">
        <title>Draft genome sequence of Pseudoxanthomonas putridarboris WD12.</title>
        <authorList>
            <person name="Oh J."/>
        </authorList>
    </citation>
    <scope>NUCLEOTIDE SEQUENCE [LARGE SCALE GENOMIC DNA]</scope>
    <source>
        <strain evidence="2 3">WD12</strain>
    </source>
</reference>
<evidence type="ECO:0000313" key="2">
    <source>
        <dbReference type="EMBL" id="MEL1262759.1"/>
    </source>
</evidence>
<feature type="chain" id="PRO_5046002637" description="Lipoprotein" evidence="1">
    <location>
        <begin position="26"/>
        <end position="170"/>
    </location>
</feature>
<gene>
    <name evidence="2" type="ORF">AAD027_00010</name>
</gene>
<evidence type="ECO:0000313" key="3">
    <source>
        <dbReference type="Proteomes" id="UP001459204"/>
    </source>
</evidence>
<keyword evidence="3" id="KW-1185">Reference proteome</keyword>
<protein>
    <recommendedName>
        <fullName evidence="4">Lipoprotein</fullName>
    </recommendedName>
</protein>
<accession>A0ABU9IVR7</accession>
<organism evidence="2 3">
    <name type="scientific">Pseudoxanthomonas putridarboris</name>
    <dbReference type="NCBI Taxonomy" id="752605"/>
    <lineage>
        <taxon>Bacteria</taxon>
        <taxon>Pseudomonadati</taxon>
        <taxon>Pseudomonadota</taxon>
        <taxon>Gammaproteobacteria</taxon>
        <taxon>Lysobacterales</taxon>
        <taxon>Lysobacteraceae</taxon>
        <taxon>Pseudoxanthomonas</taxon>
    </lineage>
</organism>
<evidence type="ECO:0000256" key="1">
    <source>
        <dbReference type="SAM" id="SignalP"/>
    </source>
</evidence>
<sequence length="170" mass="18610">MNKKIIVIAMLLVLAACRDPGPAEADNAQTPAPQAEATQSEVAKPAVERKTEFVSPIAGGITSFPFQYHVSVDREVTRKKDGQKSREVGIEFLDSIVPDVEKAVTAEFAKEGYQQASREEQGRAIRVVYSKQGQGDVLVWVRPGAPRGERYVLQMPDAKGTVYMAYSLAN</sequence>
<dbReference type="PROSITE" id="PS51257">
    <property type="entry name" value="PROKAR_LIPOPROTEIN"/>
    <property type="match status" value="1"/>
</dbReference>
<feature type="signal peptide" evidence="1">
    <location>
        <begin position="1"/>
        <end position="25"/>
    </location>
</feature>
<proteinExistence type="predicted"/>
<evidence type="ECO:0008006" key="4">
    <source>
        <dbReference type="Google" id="ProtNLM"/>
    </source>
</evidence>
<dbReference type="EMBL" id="JBBWWT010000001">
    <property type="protein sequence ID" value="MEL1262759.1"/>
    <property type="molecule type" value="Genomic_DNA"/>
</dbReference>
<keyword evidence="1" id="KW-0732">Signal</keyword>